<evidence type="ECO:0000256" key="1">
    <source>
        <dbReference type="ARBA" id="ARBA00022741"/>
    </source>
</evidence>
<accession>A0AAC9LCZ2</accession>
<dbReference type="EMBL" id="CP016076">
    <property type="protein sequence ID" value="APU15342.1"/>
    <property type="molecule type" value="Genomic_DNA"/>
</dbReference>
<dbReference type="Gene3D" id="1.25.40.10">
    <property type="entry name" value="Tetratricopeptide repeat domain"/>
    <property type="match status" value="1"/>
</dbReference>
<dbReference type="GO" id="GO:0005524">
    <property type="term" value="F:ATP binding"/>
    <property type="evidence" value="ECO:0007669"/>
    <property type="project" value="UniProtKB-KW"/>
</dbReference>
<reference evidence="5" key="1">
    <citation type="submission" date="2016-06" db="EMBL/GenBank/DDBJ databases">
        <title>Complete genome sequence of Actinoalloteichus fjordicus DSM 46855 (=ADI127-17), type strain of the new species Actinoalloteichus fjordicus.</title>
        <authorList>
            <person name="Ruckert C."/>
            <person name="Nouioui I."/>
            <person name="Willmese J."/>
            <person name="van Wezel G."/>
            <person name="Klenk H.-P."/>
            <person name="Kalinowski J."/>
            <person name="Zotchev S.B."/>
        </authorList>
    </citation>
    <scope>NUCLEOTIDE SEQUENCE [LARGE SCALE GENOMIC DNA]</scope>
    <source>
        <strain evidence="5">ADI127-7</strain>
    </source>
</reference>
<dbReference type="GO" id="GO:0006355">
    <property type="term" value="P:regulation of DNA-templated transcription"/>
    <property type="evidence" value="ECO:0007669"/>
    <property type="project" value="InterPro"/>
</dbReference>
<dbReference type="GO" id="GO:0004016">
    <property type="term" value="F:adenylate cyclase activity"/>
    <property type="evidence" value="ECO:0007669"/>
    <property type="project" value="TreeGrafter"/>
</dbReference>
<evidence type="ECO:0000256" key="2">
    <source>
        <dbReference type="ARBA" id="ARBA00022840"/>
    </source>
</evidence>
<dbReference type="CDD" id="cd06170">
    <property type="entry name" value="LuxR_C_like"/>
    <property type="match status" value="1"/>
</dbReference>
<dbReference type="InterPro" id="IPR016032">
    <property type="entry name" value="Sig_transdc_resp-reg_C-effctor"/>
</dbReference>
<dbReference type="SMART" id="SM00421">
    <property type="entry name" value="HTH_LUXR"/>
    <property type="match status" value="1"/>
</dbReference>
<dbReference type="GO" id="GO:0005737">
    <property type="term" value="C:cytoplasm"/>
    <property type="evidence" value="ECO:0007669"/>
    <property type="project" value="TreeGrafter"/>
</dbReference>
<dbReference type="PRINTS" id="PR00038">
    <property type="entry name" value="HTHLUXR"/>
</dbReference>
<dbReference type="Pfam" id="PF13191">
    <property type="entry name" value="AAA_16"/>
    <property type="match status" value="1"/>
</dbReference>
<dbReference type="InterPro" id="IPR036388">
    <property type="entry name" value="WH-like_DNA-bd_sf"/>
</dbReference>
<dbReference type="Proteomes" id="UP000185511">
    <property type="component" value="Chromosome"/>
</dbReference>
<dbReference type="SUPFAM" id="SSF46894">
    <property type="entry name" value="C-terminal effector domain of the bipartite response regulators"/>
    <property type="match status" value="1"/>
</dbReference>
<name>A0AAC9LCZ2_9PSEU</name>
<gene>
    <name evidence="4" type="ORF">UA74_16560</name>
</gene>
<keyword evidence="5" id="KW-1185">Reference proteome</keyword>
<proteinExistence type="predicted"/>
<dbReference type="Pfam" id="PF00196">
    <property type="entry name" value="GerE"/>
    <property type="match status" value="1"/>
</dbReference>
<evidence type="ECO:0000259" key="3">
    <source>
        <dbReference type="PROSITE" id="PS50043"/>
    </source>
</evidence>
<keyword evidence="1" id="KW-0547">Nucleotide-binding</keyword>
<dbReference type="PROSITE" id="PS50043">
    <property type="entry name" value="HTH_LUXR_2"/>
    <property type="match status" value="1"/>
</dbReference>
<dbReference type="InterPro" id="IPR000792">
    <property type="entry name" value="Tscrpt_reg_LuxR_C"/>
</dbReference>
<dbReference type="KEGG" id="acad:UA74_16560"/>
<dbReference type="InterPro" id="IPR041664">
    <property type="entry name" value="AAA_16"/>
</dbReference>
<keyword evidence="2" id="KW-0067">ATP-binding</keyword>
<dbReference type="SUPFAM" id="SSF48452">
    <property type="entry name" value="TPR-like"/>
    <property type="match status" value="1"/>
</dbReference>
<dbReference type="InterPro" id="IPR027417">
    <property type="entry name" value="P-loop_NTPase"/>
</dbReference>
<feature type="domain" description="HTH luxR-type" evidence="3">
    <location>
        <begin position="856"/>
        <end position="921"/>
    </location>
</feature>
<evidence type="ECO:0000313" key="5">
    <source>
        <dbReference type="Proteomes" id="UP000185511"/>
    </source>
</evidence>
<dbReference type="GO" id="GO:0003677">
    <property type="term" value="F:DNA binding"/>
    <property type="evidence" value="ECO:0007669"/>
    <property type="project" value="InterPro"/>
</dbReference>
<evidence type="ECO:0000313" key="4">
    <source>
        <dbReference type="EMBL" id="APU15342.1"/>
    </source>
</evidence>
<organism evidence="4 5">
    <name type="scientific">Actinoalloteichus fjordicus</name>
    <dbReference type="NCBI Taxonomy" id="1612552"/>
    <lineage>
        <taxon>Bacteria</taxon>
        <taxon>Bacillati</taxon>
        <taxon>Actinomycetota</taxon>
        <taxon>Actinomycetes</taxon>
        <taxon>Pseudonocardiales</taxon>
        <taxon>Pseudonocardiaceae</taxon>
        <taxon>Actinoalloteichus</taxon>
    </lineage>
</organism>
<dbReference type="PANTHER" id="PTHR16305">
    <property type="entry name" value="TESTICULAR SOLUBLE ADENYLYL CYCLASE"/>
    <property type="match status" value="1"/>
</dbReference>
<dbReference type="InterPro" id="IPR011990">
    <property type="entry name" value="TPR-like_helical_dom_sf"/>
</dbReference>
<protein>
    <submittedName>
        <fullName evidence="4">Transcriptional regulator, luxR family</fullName>
    </submittedName>
</protein>
<dbReference type="Gene3D" id="1.10.10.10">
    <property type="entry name" value="Winged helix-like DNA-binding domain superfamily/Winged helix DNA-binding domain"/>
    <property type="match status" value="1"/>
</dbReference>
<dbReference type="SUPFAM" id="SSF52540">
    <property type="entry name" value="P-loop containing nucleoside triphosphate hydrolases"/>
    <property type="match status" value="1"/>
</dbReference>
<sequence>MEHPPLECLTAFHEISDRRPRGRTRLGSPMSMRSMRRADAVAVLDESFRAFLGGYDRAVVVSGPMMSGKSRLLRDFADKVSAGIGTVFTATGSLSEHDVSMGIVEQLLRRAGQRTGPGTGLDQLRSDQSVDNGRALLADVVGGSPAVLVVDEVHHADAASVDALLYVLRRIVGTPVLVLLSTVDPAVAPAAALIAELSSLVPVRAARLRMLDVDDVAALLEVPLDDRRAEECHALCGGNPLLAEALVVDGYETGVLAPGETFKVAVSTCLYRGGRTVLEVARCLALLDTTSSRHLLYELADAPSADVNQAVTDLTVAGLLDDDGGFRHPAAQEVALATLTPAERGHAHRRIASLLHHCGADVPLAATHLVAALDADPGDFGSELPWAAELLVEAADFALRGDRPADTVRYAKAARSLTTAETVRVRALGLLVAARWRRNPSAAASHLGDLRAARRAGHLTGDGFELLLSTLAWNGHFAEAADVIRSIGDDTSTAVAEPALRWLHFVSPGSFTEPTSAAGDPGGGDLFQRAVEALGVALSGGEPARVAADADYVLQNGELSGIAVEPLMSILLALVYVDRLDDAEQWCLRLDSQFAARSLDTLRAVLLSVAAEVAYRRGDMPLARSRAASALNLISVKSWCVAVGYPVGTHVLASTALGYLDEAAELLRRPVPANLEDTAFALPYLYARGQHALATNRPYAALEDFRTCGRLMTSWDFDIPTFVSWRIGVGQAYLALGRPREAKGMFDKQLLRARGRARAVHAVSLRLLAETGLISDRRQFLEESVKLLQNSGHLLELINSLAELSNEYYARGDSERSRLTGRRAIEVSSGCDALGVAKNLLLSGERFDLTNLVDDDEQRYPQLTDAESRVAGLAAQGLTNREIGRKLFLSMSAVEQRLTRVFRKLGVSRRADLIGLTLARSAAPGLLESSTSKAGSPSG</sequence>
<dbReference type="AlphaFoldDB" id="A0AAC9LCZ2"/>
<dbReference type="PANTHER" id="PTHR16305:SF28">
    <property type="entry name" value="GUANYLATE CYCLASE DOMAIN-CONTAINING PROTEIN"/>
    <property type="match status" value="1"/>
</dbReference>